<reference evidence="1 2" key="1">
    <citation type="journal article" date="2017" name="Gigascience">
        <title>Genome sequence of the small brown planthopper, Laodelphax striatellus.</title>
        <authorList>
            <person name="Zhu J."/>
            <person name="Jiang F."/>
            <person name="Wang X."/>
            <person name="Yang P."/>
            <person name="Bao Y."/>
            <person name="Zhao W."/>
            <person name="Wang W."/>
            <person name="Lu H."/>
            <person name="Wang Q."/>
            <person name="Cui N."/>
            <person name="Li J."/>
            <person name="Chen X."/>
            <person name="Luo L."/>
            <person name="Yu J."/>
            <person name="Kang L."/>
            <person name="Cui F."/>
        </authorList>
    </citation>
    <scope>NUCLEOTIDE SEQUENCE [LARGE SCALE GENOMIC DNA]</scope>
    <source>
        <strain evidence="1">Lst14</strain>
    </source>
</reference>
<protein>
    <submittedName>
        <fullName evidence="1">Uncharacterized protein</fullName>
    </submittedName>
</protein>
<dbReference type="Proteomes" id="UP000291343">
    <property type="component" value="Unassembled WGS sequence"/>
</dbReference>
<organism evidence="1 2">
    <name type="scientific">Laodelphax striatellus</name>
    <name type="common">Small brown planthopper</name>
    <name type="synonym">Delphax striatella</name>
    <dbReference type="NCBI Taxonomy" id="195883"/>
    <lineage>
        <taxon>Eukaryota</taxon>
        <taxon>Metazoa</taxon>
        <taxon>Ecdysozoa</taxon>
        <taxon>Arthropoda</taxon>
        <taxon>Hexapoda</taxon>
        <taxon>Insecta</taxon>
        <taxon>Pterygota</taxon>
        <taxon>Neoptera</taxon>
        <taxon>Paraneoptera</taxon>
        <taxon>Hemiptera</taxon>
        <taxon>Auchenorrhyncha</taxon>
        <taxon>Fulgoroidea</taxon>
        <taxon>Delphacidae</taxon>
        <taxon>Criomorphinae</taxon>
        <taxon>Laodelphax</taxon>
    </lineage>
</organism>
<name>A0A482XG94_LAOST</name>
<accession>A0A482XG94</accession>
<keyword evidence="2" id="KW-1185">Reference proteome</keyword>
<dbReference type="AlphaFoldDB" id="A0A482XG94"/>
<gene>
    <name evidence="1" type="ORF">LSTR_LSTR001996</name>
</gene>
<sequence length="244" mass="27581">MHRPGKKCIFSSGKTEGCYCHCHAFSQLRLKQKTVVGSPDTPYPLKQGVVPLWQRYPLGLGQKDTDRLCRHRCSRTHVFKSTRTKVTSWKKRTLNELRLRKCSCSPLDGWSRSVANWERQRHSTPPRDWPATGALRLAAVAEGAWPPAPESFGLPHGWSRSVANWERQRHSTPPRDWPATGALRLAAVAEGAWPPAPESFGLPRESRSLISRSPVARLSTLETPVLVHQPPVRRFPRLQPPRTT</sequence>
<evidence type="ECO:0000313" key="2">
    <source>
        <dbReference type="Proteomes" id="UP000291343"/>
    </source>
</evidence>
<dbReference type="InParanoid" id="A0A482XG94"/>
<proteinExistence type="predicted"/>
<dbReference type="EMBL" id="QKKF02010000">
    <property type="protein sequence ID" value="RZF45035.1"/>
    <property type="molecule type" value="Genomic_DNA"/>
</dbReference>
<comment type="caution">
    <text evidence="1">The sequence shown here is derived from an EMBL/GenBank/DDBJ whole genome shotgun (WGS) entry which is preliminary data.</text>
</comment>
<evidence type="ECO:0000313" key="1">
    <source>
        <dbReference type="EMBL" id="RZF45035.1"/>
    </source>
</evidence>